<evidence type="ECO:0000313" key="2">
    <source>
        <dbReference type="Proteomes" id="UP001314170"/>
    </source>
</evidence>
<name>A0AAV1RGZ0_9ROSI</name>
<reference evidence="1 2" key="1">
    <citation type="submission" date="2024-01" db="EMBL/GenBank/DDBJ databases">
        <authorList>
            <person name="Waweru B."/>
        </authorList>
    </citation>
    <scope>NUCLEOTIDE SEQUENCE [LARGE SCALE GENOMIC DNA]</scope>
</reference>
<dbReference type="Proteomes" id="UP001314170">
    <property type="component" value="Unassembled WGS sequence"/>
</dbReference>
<accession>A0AAV1RGZ0</accession>
<protein>
    <submittedName>
        <fullName evidence="1">Uncharacterized protein</fullName>
    </submittedName>
</protein>
<dbReference type="AlphaFoldDB" id="A0AAV1RGZ0"/>
<keyword evidence="2" id="KW-1185">Reference proteome</keyword>
<proteinExistence type="predicted"/>
<sequence length="89" mass="9996">MEPPEMLKNLYASKRNCVNATATNNNEIKQIVCIAPRLVPNHKRTITKEIELVFKRERRLSDAVMEGYCWAGSGGAAEEGGVRHRLLLS</sequence>
<comment type="caution">
    <text evidence="1">The sequence shown here is derived from an EMBL/GenBank/DDBJ whole genome shotgun (WGS) entry which is preliminary data.</text>
</comment>
<evidence type="ECO:0000313" key="1">
    <source>
        <dbReference type="EMBL" id="CAK7334291.1"/>
    </source>
</evidence>
<dbReference type="EMBL" id="CAWUPB010000950">
    <property type="protein sequence ID" value="CAK7334291.1"/>
    <property type="molecule type" value="Genomic_DNA"/>
</dbReference>
<gene>
    <name evidence="1" type="ORF">DCAF_LOCUS9843</name>
</gene>
<organism evidence="1 2">
    <name type="scientific">Dovyalis caffra</name>
    <dbReference type="NCBI Taxonomy" id="77055"/>
    <lineage>
        <taxon>Eukaryota</taxon>
        <taxon>Viridiplantae</taxon>
        <taxon>Streptophyta</taxon>
        <taxon>Embryophyta</taxon>
        <taxon>Tracheophyta</taxon>
        <taxon>Spermatophyta</taxon>
        <taxon>Magnoliopsida</taxon>
        <taxon>eudicotyledons</taxon>
        <taxon>Gunneridae</taxon>
        <taxon>Pentapetalae</taxon>
        <taxon>rosids</taxon>
        <taxon>fabids</taxon>
        <taxon>Malpighiales</taxon>
        <taxon>Salicaceae</taxon>
        <taxon>Flacourtieae</taxon>
        <taxon>Dovyalis</taxon>
    </lineage>
</organism>